<feature type="transmembrane region" description="Helical" evidence="1">
    <location>
        <begin position="116"/>
        <end position="142"/>
    </location>
</feature>
<dbReference type="InterPro" id="IPR008875">
    <property type="entry name" value="TraX"/>
</dbReference>
<feature type="transmembrane region" description="Helical" evidence="1">
    <location>
        <begin position="92"/>
        <end position="109"/>
    </location>
</feature>
<comment type="caution">
    <text evidence="2">The sequence shown here is derived from an EMBL/GenBank/DDBJ whole genome shotgun (WGS) entry which is preliminary data.</text>
</comment>
<gene>
    <name evidence="2" type="ORF">COW81_01545</name>
</gene>
<keyword evidence="1" id="KW-1133">Transmembrane helix</keyword>
<dbReference type="EMBL" id="PCTT01000019">
    <property type="protein sequence ID" value="PIP87188.1"/>
    <property type="molecule type" value="Genomic_DNA"/>
</dbReference>
<feature type="transmembrane region" description="Helical" evidence="1">
    <location>
        <begin position="195"/>
        <end position="215"/>
    </location>
</feature>
<evidence type="ECO:0000313" key="2">
    <source>
        <dbReference type="EMBL" id="PIP87188.1"/>
    </source>
</evidence>
<accession>A0A2H0DZ87</accession>
<dbReference type="Proteomes" id="UP000231143">
    <property type="component" value="Unassembled WGS sequence"/>
</dbReference>
<keyword evidence="1" id="KW-0812">Transmembrane</keyword>
<feature type="transmembrane region" description="Helical" evidence="1">
    <location>
        <begin position="162"/>
        <end position="183"/>
    </location>
</feature>
<keyword evidence="1" id="KW-0472">Membrane</keyword>
<organism evidence="2 3">
    <name type="scientific">Candidatus Campbellbacteria bacterium CG22_combo_CG10-13_8_21_14_all_36_13</name>
    <dbReference type="NCBI Taxonomy" id="1974529"/>
    <lineage>
        <taxon>Bacteria</taxon>
        <taxon>Candidatus Campbelliibacteriota</taxon>
    </lineage>
</organism>
<proteinExistence type="predicted"/>
<dbReference type="AlphaFoldDB" id="A0A2H0DZ87"/>
<evidence type="ECO:0000313" key="3">
    <source>
        <dbReference type="Proteomes" id="UP000231143"/>
    </source>
</evidence>
<evidence type="ECO:0000256" key="1">
    <source>
        <dbReference type="SAM" id="Phobius"/>
    </source>
</evidence>
<reference evidence="2 3" key="1">
    <citation type="submission" date="2017-09" db="EMBL/GenBank/DDBJ databases">
        <title>Depth-based differentiation of microbial function through sediment-hosted aquifers and enrichment of novel symbionts in the deep terrestrial subsurface.</title>
        <authorList>
            <person name="Probst A.J."/>
            <person name="Ladd B."/>
            <person name="Jarett J.K."/>
            <person name="Geller-Mcgrath D.E."/>
            <person name="Sieber C.M."/>
            <person name="Emerson J.B."/>
            <person name="Anantharaman K."/>
            <person name="Thomas B.C."/>
            <person name="Malmstrom R."/>
            <person name="Stieglmeier M."/>
            <person name="Klingl A."/>
            <person name="Woyke T."/>
            <person name="Ryan C.M."/>
            <person name="Banfield J.F."/>
        </authorList>
    </citation>
    <scope>NUCLEOTIDE SEQUENCE [LARGE SCALE GENOMIC DNA]</scope>
    <source>
        <strain evidence="2">CG22_combo_CG10-13_8_21_14_all_36_13</strain>
    </source>
</reference>
<dbReference type="Pfam" id="PF05857">
    <property type="entry name" value="TraX"/>
    <property type="match status" value="1"/>
</dbReference>
<sequence>MKETHTKPQISTSGNTLKLIGIISMVIDHVGLLFFPHITIFRIIGRLALPIFAYAIVKGYKHTSNLDRYIKRLLILALISQIPFMLVTKIMALNIIFTLVLGLILIDSYEKKNYLIGIIILLFPFFIEIDYSIYGLLLILSFHVFKKPINAFYIQACLNTVWIFFSSIIQMFSLFGSVLCLFEEKLLPKIKMNKYFFYAFYPIHLMILYLIKIIFI</sequence>
<name>A0A2H0DZ87_9BACT</name>
<protein>
    <submittedName>
        <fullName evidence="2">Conjugal transfer protein TraX</fullName>
    </submittedName>
</protein>